<gene>
    <name evidence="3" type="ORF">F0145_15220</name>
</gene>
<keyword evidence="1" id="KW-0472">Membrane</keyword>
<dbReference type="EMBL" id="VWSF01000012">
    <property type="protein sequence ID" value="KAA5543932.1"/>
    <property type="molecule type" value="Genomic_DNA"/>
</dbReference>
<evidence type="ECO:0000259" key="2">
    <source>
        <dbReference type="Pfam" id="PF03779"/>
    </source>
</evidence>
<feature type="domain" description="SPW repeat-containing integral membrane" evidence="2">
    <location>
        <begin position="10"/>
        <end position="109"/>
    </location>
</feature>
<keyword evidence="4" id="KW-1185">Reference proteome</keyword>
<organism evidence="3 4">
    <name type="scientific">Adhaeribacter rhizoryzae</name>
    <dbReference type="NCBI Taxonomy" id="2607907"/>
    <lineage>
        <taxon>Bacteria</taxon>
        <taxon>Pseudomonadati</taxon>
        <taxon>Bacteroidota</taxon>
        <taxon>Cytophagia</taxon>
        <taxon>Cytophagales</taxon>
        <taxon>Hymenobacteraceae</taxon>
        <taxon>Adhaeribacter</taxon>
    </lineage>
</organism>
<dbReference type="RefSeq" id="WP_150089423.1">
    <property type="nucleotide sequence ID" value="NZ_VWSF01000012.1"/>
</dbReference>
<evidence type="ECO:0000256" key="1">
    <source>
        <dbReference type="SAM" id="Phobius"/>
    </source>
</evidence>
<accession>A0A5M6DC89</accession>
<protein>
    <recommendedName>
        <fullName evidence="2">SPW repeat-containing integral membrane domain-containing protein</fullName>
    </recommendedName>
</protein>
<sequence>MEKPINRFVHGIIDYKYAALVSAAPELAGFKDEEKTATTLCRVMGSGALMYSVFTRYELGLFRVMPFKTHLMIDFAANALAVTAPWLFGFYRNERARNVFLGAGLLGLAVGSLTQTQEMDETNPQMLSD</sequence>
<feature type="transmembrane region" description="Helical" evidence="1">
    <location>
        <begin position="71"/>
        <end position="91"/>
    </location>
</feature>
<evidence type="ECO:0000313" key="4">
    <source>
        <dbReference type="Proteomes" id="UP000323426"/>
    </source>
</evidence>
<keyword evidence="1" id="KW-1133">Transmembrane helix</keyword>
<reference evidence="3 4" key="1">
    <citation type="submission" date="2019-09" db="EMBL/GenBank/DDBJ databases">
        <title>Genome sequence and assembly of Adhaeribacter sp.</title>
        <authorList>
            <person name="Chhetri G."/>
        </authorList>
    </citation>
    <scope>NUCLEOTIDE SEQUENCE [LARGE SCALE GENOMIC DNA]</scope>
    <source>
        <strain evidence="3 4">DK36</strain>
    </source>
</reference>
<evidence type="ECO:0000313" key="3">
    <source>
        <dbReference type="EMBL" id="KAA5543932.1"/>
    </source>
</evidence>
<comment type="caution">
    <text evidence="3">The sequence shown here is derived from an EMBL/GenBank/DDBJ whole genome shotgun (WGS) entry which is preliminary data.</text>
</comment>
<name>A0A5M6DC89_9BACT</name>
<dbReference type="AlphaFoldDB" id="A0A5M6DC89"/>
<feature type="transmembrane region" description="Helical" evidence="1">
    <location>
        <begin position="98"/>
        <end position="116"/>
    </location>
</feature>
<proteinExistence type="predicted"/>
<dbReference type="Pfam" id="PF03779">
    <property type="entry name" value="SPW"/>
    <property type="match status" value="1"/>
</dbReference>
<dbReference type="Proteomes" id="UP000323426">
    <property type="component" value="Unassembled WGS sequence"/>
</dbReference>
<keyword evidence="1" id="KW-0812">Transmembrane</keyword>
<dbReference type="InterPro" id="IPR005530">
    <property type="entry name" value="SPW"/>
</dbReference>